<dbReference type="Pfam" id="PF00961">
    <property type="entry name" value="LAGLIDADG_1"/>
    <property type="match status" value="1"/>
</dbReference>
<dbReference type="InterPro" id="IPR027434">
    <property type="entry name" value="Homing_endonucl"/>
</dbReference>
<dbReference type="PANTHER" id="PTHR37520:SF1">
    <property type="entry name" value="INTRON-ENCODED DNA ENDONUCLEASE AI2A-RELATED"/>
    <property type="match status" value="1"/>
</dbReference>
<evidence type="ECO:0000313" key="2">
    <source>
        <dbReference type="EMBL" id="QIZ74050.1"/>
    </source>
</evidence>
<dbReference type="GO" id="GO:0004519">
    <property type="term" value="F:endonuclease activity"/>
    <property type="evidence" value="ECO:0007669"/>
    <property type="project" value="UniProtKB-KW"/>
</dbReference>
<gene>
    <name evidence="2" type="primary">orf104</name>
</gene>
<keyword evidence="2" id="KW-0378">Hydrolase</keyword>
<dbReference type="PANTHER" id="PTHR37520">
    <property type="entry name" value="INTRON-ENCODED DNA ENDONUCLEASE AI2A-RELATED"/>
    <property type="match status" value="1"/>
</dbReference>
<evidence type="ECO:0000259" key="1">
    <source>
        <dbReference type="Pfam" id="PF00961"/>
    </source>
</evidence>
<dbReference type="AlphaFoldDB" id="A0A6H1U7A4"/>
<dbReference type="InterPro" id="IPR004860">
    <property type="entry name" value="LAGLIDADG_dom"/>
</dbReference>
<name>A0A6H1U7A4_9CHLO</name>
<dbReference type="SUPFAM" id="SSF55608">
    <property type="entry name" value="Homing endonucleases"/>
    <property type="match status" value="1"/>
</dbReference>
<protein>
    <submittedName>
        <fullName evidence="2">Putative site-specific DNA endonuclease</fullName>
    </submittedName>
</protein>
<proteinExistence type="predicted"/>
<keyword evidence="2" id="KW-0255">Endonuclease</keyword>
<reference evidence="2" key="1">
    <citation type="submission" date="2019-11" db="EMBL/GenBank/DDBJ databases">
        <title>The Chloroplast Genome of the Green Alga Chaetophora sp.</title>
        <authorList>
            <person name="Liu B."/>
        </authorList>
    </citation>
    <scope>NUCLEOTIDE SEQUENCE</scope>
    <source>
        <strain evidence="2">FACHB-2291</strain>
    </source>
</reference>
<sequence length="103" mass="12100">MPQFKRLCELYNIKFQEPLPLTRENGWFSGFFDADGTIGFSMKNNWPQLIVSVTQKYQSDLLSFKSVFGGSIRLDTRTTTYKWDIYSQDDVLDFQKYLTVSFV</sequence>
<keyword evidence="2" id="KW-0150">Chloroplast</keyword>
<organism evidence="2">
    <name type="scientific">Chaetophoropsis cf. attenuata FACHB-2291</name>
    <dbReference type="NCBI Taxonomy" id="2725790"/>
    <lineage>
        <taxon>Eukaryota</taxon>
        <taxon>Viridiplantae</taxon>
        <taxon>Chlorophyta</taxon>
        <taxon>core chlorophytes</taxon>
        <taxon>Chlorophyceae</taxon>
        <taxon>OCC clade</taxon>
        <taxon>Chaetophorales</taxon>
        <taxon>Chaetophoraceae</taxon>
        <taxon>Chaetophoropsis</taxon>
    </lineage>
</organism>
<accession>A0A6H1U7A4</accession>
<dbReference type="EMBL" id="MN701991">
    <property type="protein sequence ID" value="QIZ74050.1"/>
    <property type="molecule type" value="Genomic_DNA"/>
</dbReference>
<feature type="domain" description="Homing endonuclease LAGLIDADG" evidence="1">
    <location>
        <begin position="28"/>
        <end position="98"/>
    </location>
</feature>
<keyword evidence="2" id="KW-0540">Nuclease</keyword>
<dbReference type="Gene3D" id="3.10.28.10">
    <property type="entry name" value="Homing endonucleases"/>
    <property type="match status" value="1"/>
</dbReference>
<geneLocation type="chloroplast" evidence="2"/>
<keyword evidence="2" id="KW-0934">Plastid</keyword>